<keyword evidence="3 5" id="KW-0545">Nucleotide biosynthesis</keyword>
<dbReference type="GO" id="GO:0050660">
    <property type="term" value="F:flavin adenine dinucleotide binding"/>
    <property type="evidence" value="ECO:0007669"/>
    <property type="project" value="UniProtKB-UniRule"/>
</dbReference>
<dbReference type="PROSITE" id="PS51331">
    <property type="entry name" value="THYX"/>
    <property type="match status" value="1"/>
</dbReference>
<dbReference type="HAMAP" id="MF_01408">
    <property type="entry name" value="ThyX"/>
    <property type="match status" value="1"/>
</dbReference>
<dbReference type="EMBL" id="BJMM01000012">
    <property type="protein sequence ID" value="GEB50398.1"/>
    <property type="molecule type" value="Genomic_DNA"/>
</dbReference>
<name>A0A4Y3R138_STRCI</name>
<dbReference type="RefSeq" id="WP_211293562.1">
    <property type="nucleotide sequence ID" value="NZ_BJMM01000012.1"/>
</dbReference>
<dbReference type="GO" id="GO:0070402">
    <property type="term" value="F:NADPH binding"/>
    <property type="evidence" value="ECO:0007669"/>
    <property type="project" value="TreeGrafter"/>
</dbReference>
<sequence>MHVFPIAHTAFDTATAELAGYIPHSVTQDVAPADELAEMSGRNCYRSWQRRNPHTTDNAGYLKQIIDHQHYSVLEHASATFFVEGVSRALLAELTRHRHLSFSINSQRYIDYSGTTPVIPPAVEKGSTEEAVIRDAYTRAVADYTDLTEGLRARGLKRKEAREAARCILPNAAPVDLIVTGNMRAWREVIAKRFHEAADAEIRELASTLLRHLKILAPATFQDFSTDNPAQDERGDGEGTGHA</sequence>
<dbReference type="AlphaFoldDB" id="A0A4Y3R138"/>
<dbReference type="Pfam" id="PF02511">
    <property type="entry name" value="Thy1"/>
    <property type="match status" value="1"/>
</dbReference>
<dbReference type="PANTHER" id="PTHR34934">
    <property type="entry name" value="FLAVIN-DEPENDENT THYMIDYLATE SYNTHASE"/>
    <property type="match status" value="1"/>
</dbReference>
<reference evidence="7 8" key="1">
    <citation type="submission" date="2019-06" db="EMBL/GenBank/DDBJ databases">
        <title>Whole genome shotgun sequence of Streptomyces cacaoi subsp. cacaoi NBRC 12748.</title>
        <authorList>
            <person name="Hosoyama A."/>
            <person name="Uohara A."/>
            <person name="Ohji S."/>
            <person name="Ichikawa N."/>
        </authorList>
    </citation>
    <scope>NUCLEOTIDE SEQUENCE [LARGE SCALE GENOMIC DNA]</scope>
    <source>
        <strain evidence="7 8">NBRC 12748</strain>
    </source>
</reference>
<evidence type="ECO:0000256" key="2">
    <source>
        <dbReference type="ARBA" id="ARBA00022630"/>
    </source>
</evidence>
<feature type="compositionally biased region" description="Basic and acidic residues" evidence="6">
    <location>
        <begin position="231"/>
        <end position="243"/>
    </location>
</feature>
<dbReference type="Gene3D" id="3.30.70.3180">
    <property type="match status" value="2"/>
</dbReference>
<protein>
    <recommendedName>
        <fullName evidence="5">Flavin-dependent thymidylate synthase</fullName>
        <shortName evidence="5">FDTS</shortName>
        <ecNumber evidence="5">2.1.1.148</ecNumber>
    </recommendedName>
    <alternativeName>
        <fullName evidence="5">FAD-dependent thymidylate synthase</fullName>
    </alternativeName>
    <alternativeName>
        <fullName evidence="5">Thymidylate synthase ThyX</fullName>
        <shortName evidence="5">TS</shortName>
        <shortName evidence="5">TSase</shortName>
    </alternativeName>
</protein>
<comment type="cofactor">
    <cofactor evidence="5">
        <name>FAD</name>
        <dbReference type="ChEBI" id="CHEBI:57692"/>
    </cofactor>
    <text evidence="5">Binds 4 FAD per tetramer. Each FAD binding site is formed by three monomers.</text>
</comment>
<comment type="catalytic activity">
    <reaction evidence="5">
        <text>dUMP + (6R)-5,10-methylene-5,6,7,8-tetrahydrofolate + NADPH + H(+) = dTMP + (6S)-5,6,7,8-tetrahydrofolate + NADP(+)</text>
        <dbReference type="Rhea" id="RHEA:29043"/>
        <dbReference type="ChEBI" id="CHEBI:15378"/>
        <dbReference type="ChEBI" id="CHEBI:15636"/>
        <dbReference type="ChEBI" id="CHEBI:57453"/>
        <dbReference type="ChEBI" id="CHEBI:57783"/>
        <dbReference type="ChEBI" id="CHEBI:58349"/>
        <dbReference type="ChEBI" id="CHEBI:63528"/>
        <dbReference type="ChEBI" id="CHEBI:246422"/>
        <dbReference type="EC" id="2.1.1.148"/>
    </reaction>
</comment>
<evidence type="ECO:0000313" key="8">
    <source>
        <dbReference type="Proteomes" id="UP000319210"/>
    </source>
</evidence>
<dbReference type="NCBIfam" id="TIGR02170">
    <property type="entry name" value="thyX"/>
    <property type="match status" value="1"/>
</dbReference>
<keyword evidence="1 5" id="KW-0489">Methyltransferase</keyword>
<feature type="binding site" evidence="5">
    <location>
        <position position="72"/>
    </location>
    <ligand>
        <name>FAD</name>
        <dbReference type="ChEBI" id="CHEBI:57692"/>
        <note>ligand shared between neighboring subunits</note>
    </ligand>
</feature>
<feature type="binding site" evidence="5">
    <location>
        <begin position="182"/>
        <end position="184"/>
    </location>
    <ligand>
        <name>FAD</name>
        <dbReference type="ChEBI" id="CHEBI:57692"/>
        <note>ligand shared between neighboring subunits</note>
    </ligand>
</feature>
<feature type="binding site" evidence="5">
    <location>
        <position position="193"/>
    </location>
    <ligand>
        <name>dUMP</name>
        <dbReference type="ChEBI" id="CHEBI:246422"/>
        <note>ligand shared between dimeric partners</note>
    </ligand>
</feature>
<dbReference type="GO" id="GO:0050797">
    <property type="term" value="F:thymidylate synthase (FAD) activity"/>
    <property type="evidence" value="ECO:0007669"/>
    <property type="project" value="UniProtKB-UniRule"/>
</dbReference>
<evidence type="ECO:0000256" key="1">
    <source>
        <dbReference type="ARBA" id="ARBA00022603"/>
    </source>
</evidence>
<comment type="pathway">
    <text evidence="5">Pyrimidine metabolism; dTTP biosynthesis.</text>
</comment>
<feature type="binding site" evidence="5">
    <location>
        <begin position="93"/>
        <end position="96"/>
    </location>
    <ligand>
        <name>dUMP</name>
        <dbReference type="ChEBI" id="CHEBI:246422"/>
        <note>ligand shared between dimeric partners</note>
    </ligand>
</feature>
<evidence type="ECO:0000256" key="4">
    <source>
        <dbReference type="ARBA" id="ARBA00022827"/>
    </source>
</evidence>
<evidence type="ECO:0000256" key="5">
    <source>
        <dbReference type="HAMAP-Rule" id="MF_01408"/>
    </source>
</evidence>
<feature type="binding site" description="in other chain" evidence="5">
    <location>
        <begin position="106"/>
        <end position="108"/>
    </location>
    <ligand>
        <name>dUMP</name>
        <dbReference type="ChEBI" id="CHEBI:246422"/>
        <note>ligand shared between dimeric partners</note>
    </ligand>
</feature>
<keyword evidence="4 5" id="KW-0274">FAD</keyword>
<dbReference type="SUPFAM" id="SSF69796">
    <property type="entry name" value="Thymidylate synthase-complementing protein Thy1"/>
    <property type="match status" value="1"/>
</dbReference>
<accession>A0A4Y3R138</accession>
<dbReference type="GO" id="GO:0006235">
    <property type="term" value="P:dTTP biosynthetic process"/>
    <property type="evidence" value="ECO:0007669"/>
    <property type="project" value="UniProtKB-UniRule"/>
</dbReference>
<keyword evidence="5" id="KW-0521">NADP</keyword>
<comment type="caution">
    <text evidence="7">The sequence shown here is derived from an EMBL/GenBank/DDBJ whole genome shotgun (WGS) entry which is preliminary data.</text>
</comment>
<evidence type="ECO:0000313" key="7">
    <source>
        <dbReference type="EMBL" id="GEB50398.1"/>
    </source>
</evidence>
<dbReference type="Gene3D" id="6.10.140.450">
    <property type="match status" value="1"/>
</dbReference>
<feature type="binding site" evidence="5">
    <location>
        <begin position="96"/>
        <end position="98"/>
    </location>
    <ligand>
        <name>FAD</name>
        <dbReference type="ChEBI" id="CHEBI:57692"/>
        <note>ligand shared between neighboring subunits</note>
    </ligand>
</feature>
<comment type="similarity">
    <text evidence="5">Belongs to the thymidylate synthase ThyX family.</text>
</comment>
<gene>
    <name evidence="7" type="primary">thyX_1</name>
    <name evidence="5" type="synonym">thyX</name>
    <name evidence="7" type="ORF">SCA03_29490</name>
</gene>
<dbReference type="GO" id="GO:0004799">
    <property type="term" value="F:thymidylate synthase activity"/>
    <property type="evidence" value="ECO:0007669"/>
    <property type="project" value="TreeGrafter"/>
</dbReference>
<evidence type="ECO:0000256" key="3">
    <source>
        <dbReference type="ARBA" id="ARBA00022727"/>
    </source>
</evidence>
<dbReference type="EC" id="2.1.1.148" evidence="5"/>
<dbReference type="GO" id="GO:0006231">
    <property type="term" value="P:dTMP biosynthetic process"/>
    <property type="evidence" value="ECO:0007669"/>
    <property type="project" value="UniProtKB-UniRule"/>
</dbReference>
<evidence type="ECO:0000256" key="6">
    <source>
        <dbReference type="SAM" id="MobiDB-lite"/>
    </source>
</evidence>
<dbReference type="UniPathway" id="UPA00575"/>
<dbReference type="Proteomes" id="UP000319210">
    <property type="component" value="Unassembled WGS sequence"/>
</dbReference>
<dbReference type="InterPro" id="IPR003669">
    <property type="entry name" value="Thymidylate_synthase_ThyX"/>
</dbReference>
<dbReference type="PANTHER" id="PTHR34934:SF1">
    <property type="entry name" value="FLAVIN-DEPENDENT THYMIDYLATE SYNTHASE"/>
    <property type="match status" value="1"/>
</dbReference>
<keyword evidence="2 5" id="KW-0285">Flavoprotein</keyword>
<dbReference type="GO" id="GO:0032259">
    <property type="term" value="P:methylation"/>
    <property type="evidence" value="ECO:0007669"/>
    <property type="project" value="UniProtKB-KW"/>
</dbReference>
<comment type="caution">
    <text evidence="5">Lacks conserved residue(s) required for the propagation of feature annotation.</text>
</comment>
<feature type="region of interest" description="Disordered" evidence="6">
    <location>
        <begin position="224"/>
        <end position="243"/>
    </location>
</feature>
<dbReference type="CDD" id="cd20175">
    <property type="entry name" value="ThyX"/>
    <property type="match status" value="1"/>
</dbReference>
<comment type="function">
    <text evidence="5">Catalyzes the reductive methylation of 2'-deoxyuridine-5'-monophosphate (dUMP) to 2'-deoxythymidine-5'-monophosphate (dTMP) while utilizing 5,10-methylenetetrahydrofolate (mTHF) as the methyl donor, and NADPH and FADH(2) as the reductant.</text>
</comment>
<feature type="active site" description="Involved in ionization of N3 of dUMP, leading to its activation" evidence="5">
    <location>
        <position position="193"/>
    </location>
</feature>
<comment type="subunit">
    <text evidence="5">Homotetramer.</text>
</comment>
<keyword evidence="5" id="KW-0808">Transferase</keyword>
<organism evidence="7 8">
    <name type="scientific">Streptomyces cacaoi</name>
    <dbReference type="NCBI Taxonomy" id="1898"/>
    <lineage>
        <taxon>Bacteria</taxon>
        <taxon>Bacillati</taxon>
        <taxon>Actinomycetota</taxon>
        <taxon>Actinomycetes</taxon>
        <taxon>Kitasatosporales</taxon>
        <taxon>Streptomycetaceae</taxon>
        <taxon>Streptomyces</taxon>
    </lineage>
</organism>
<keyword evidence="8" id="KW-1185">Reference proteome</keyword>
<proteinExistence type="inferred from homology"/>
<dbReference type="InterPro" id="IPR036098">
    <property type="entry name" value="Thymidylate_synthase_ThyX_sf"/>
</dbReference>
<feature type="binding site" description="in other chain" evidence="5">
    <location>
        <position position="166"/>
    </location>
    <ligand>
        <name>dUMP</name>
        <dbReference type="ChEBI" id="CHEBI:246422"/>
        <note>ligand shared between dimeric partners</note>
    </ligand>
</feature>